<protein>
    <submittedName>
        <fullName evidence="1">Uncharacterized protein</fullName>
    </submittedName>
</protein>
<gene>
    <name evidence="1" type="ORF">CON01_25320</name>
</gene>
<comment type="caution">
    <text evidence="1">The sequence shown here is derived from an EMBL/GenBank/DDBJ whole genome shotgun (WGS) entry which is preliminary data.</text>
</comment>
<proteinExistence type="predicted"/>
<reference evidence="1 2" key="1">
    <citation type="submission" date="2017-09" db="EMBL/GenBank/DDBJ databases">
        <title>Large-scale bioinformatics analysis of Bacillus genomes uncovers conserved roles of natural products in bacterial physiology.</title>
        <authorList>
            <consortium name="Agbiome Team Llc"/>
            <person name="Bleich R.M."/>
            <person name="Grubbs K.J."/>
            <person name="Santa Maria K.C."/>
            <person name="Allen S.E."/>
            <person name="Farag S."/>
            <person name="Shank E.A."/>
            <person name="Bowers A."/>
        </authorList>
    </citation>
    <scope>NUCLEOTIDE SEQUENCE [LARGE SCALE GENOMIC DNA]</scope>
    <source>
        <strain evidence="1 2">AFS094940</strain>
    </source>
</reference>
<name>A0A9X6TW10_BACTU</name>
<organism evidence="1 2">
    <name type="scientific">Bacillus thuringiensis</name>
    <dbReference type="NCBI Taxonomy" id="1428"/>
    <lineage>
        <taxon>Bacteria</taxon>
        <taxon>Bacillati</taxon>
        <taxon>Bacillota</taxon>
        <taxon>Bacilli</taxon>
        <taxon>Bacillales</taxon>
        <taxon>Bacillaceae</taxon>
        <taxon>Bacillus</taxon>
        <taxon>Bacillus cereus group</taxon>
    </lineage>
</organism>
<dbReference type="AlphaFoldDB" id="A0A9X6TW10"/>
<dbReference type="Proteomes" id="UP000220127">
    <property type="component" value="Unassembled WGS sequence"/>
</dbReference>
<sequence length="314" mass="35804">MNIPKQLMIGSVPYDVEVVKGWIDERENGEVRIAEVTYHEQQIKISHNVAKHEGQMKNVLHEAIHAMLYEYGFDRLNKETNVNALTTVFFDFIKNNIRGGISSFVGASTYIEIKPVLKTNIEFYDSDAEPANLRLKKETDELSFINTAAELVKVVNQHPPEVDVSALGAAMAKAKVRKAVDLGVTHEQIQESVIKMTRDKQTRKLPIVEVNRSSFPMEEIAKITKKEEADPIHWKTGIKYDDEGTPRYRTRYECCMCGNRGNQYEYEGNKFTKCHKCNAKLKIVKATENGFPERDAFGNFYVANDEYSVILDGE</sequence>
<dbReference type="RefSeq" id="WP_097877751.1">
    <property type="nucleotide sequence ID" value="NZ_NVMD01000029.1"/>
</dbReference>
<evidence type="ECO:0000313" key="1">
    <source>
        <dbReference type="EMBL" id="PED11851.1"/>
    </source>
</evidence>
<dbReference type="EMBL" id="NVMD01000029">
    <property type="protein sequence ID" value="PED11851.1"/>
    <property type="molecule type" value="Genomic_DNA"/>
</dbReference>
<evidence type="ECO:0000313" key="2">
    <source>
        <dbReference type="Proteomes" id="UP000220127"/>
    </source>
</evidence>
<accession>A0A9X6TW10</accession>